<keyword evidence="4" id="KW-1185">Reference proteome</keyword>
<feature type="domain" description="DUF2062" evidence="2">
    <location>
        <begin position="29"/>
        <end position="163"/>
    </location>
</feature>
<proteinExistence type="predicted"/>
<evidence type="ECO:0000313" key="3">
    <source>
        <dbReference type="EMBL" id="KAJ3057575.1"/>
    </source>
</evidence>
<comment type="caution">
    <text evidence="3">The sequence shown here is derived from an EMBL/GenBank/DDBJ whole genome shotgun (WGS) entry which is preliminary data.</text>
</comment>
<gene>
    <name evidence="3" type="ORF">HK097_000042</name>
</gene>
<keyword evidence="1" id="KW-1133">Transmembrane helix</keyword>
<evidence type="ECO:0000256" key="1">
    <source>
        <dbReference type="SAM" id="Phobius"/>
    </source>
</evidence>
<evidence type="ECO:0000313" key="4">
    <source>
        <dbReference type="Proteomes" id="UP001212841"/>
    </source>
</evidence>
<dbReference type="Pfam" id="PF09835">
    <property type="entry name" value="DUF2062"/>
    <property type="match status" value="1"/>
</dbReference>
<keyword evidence="1" id="KW-0812">Transmembrane</keyword>
<reference evidence="3" key="1">
    <citation type="submission" date="2020-05" db="EMBL/GenBank/DDBJ databases">
        <title>Phylogenomic resolution of chytrid fungi.</title>
        <authorList>
            <person name="Stajich J.E."/>
            <person name="Amses K."/>
            <person name="Simmons R."/>
            <person name="Seto K."/>
            <person name="Myers J."/>
            <person name="Bonds A."/>
            <person name="Quandt C.A."/>
            <person name="Barry K."/>
            <person name="Liu P."/>
            <person name="Grigoriev I."/>
            <person name="Longcore J.E."/>
            <person name="James T.Y."/>
        </authorList>
    </citation>
    <scope>NUCLEOTIDE SEQUENCE</scope>
    <source>
        <strain evidence="3">JEL0318</strain>
    </source>
</reference>
<dbReference type="PANTHER" id="PTHR35102">
    <property type="entry name" value="E3 UBIQUITIN-PROTEIN LIGASE"/>
    <property type="match status" value="1"/>
</dbReference>
<keyword evidence="1" id="KW-0472">Membrane</keyword>
<feature type="transmembrane region" description="Helical" evidence="1">
    <location>
        <begin position="131"/>
        <end position="155"/>
    </location>
</feature>
<evidence type="ECO:0000259" key="2">
    <source>
        <dbReference type="Pfam" id="PF09835"/>
    </source>
</evidence>
<feature type="transmembrane region" description="Helical" evidence="1">
    <location>
        <begin position="47"/>
        <end position="69"/>
    </location>
</feature>
<name>A0AAD5SLY0_9FUNG</name>
<accession>A0AAD5SLY0</accession>
<dbReference type="AlphaFoldDB" id="A0AAD5SLY0"/>
<sequence length="197" mass="21034">MPSTSMSSQVSHNSPPPSFIQRRLILPFKQALQTGITAQKLAQTVSLGIVLGLFPILGLTTVLCFVAAYKLSLNQPIIQATNFLMTPFCLATSIPFMRIGETLTGREPLTLSPAELAKQLKSEGFVKGAGMAFGGLGCAALGWAVVAGPLTWGLYMGLKPVMRHLLAMRKESLSAKDVVELEEPLLSTSSTGSLRDD</sequence>
<organism evidence="3 4">
    <name type="scientific">Rhizophlyctis rosea</name>
    <dbReference type="NCBI Taxonomy" id="64517"/>
    <lineage>
        <taxon>Eukaryota</taxon>
        <taxon>Fungi</taxon>
        <taxon>Fungi incertae sedis</taxon>
        <taxon>Chytridiomycota</taxon>
        <taxon>Chytridiomycota incertae sedis</taxon>
        <taxon>Chytridiomycetes</taxon>
        <taxon>Rhizophlyctidales</taxon>
        <taxon>Rhizophlyctidaceae</taxon>
        <taxon>Rhizophlyctis</taxon>
    </lineage>
</organism>
<dbReference type="PANTHER" id="PTHR35102:SF1">
    <property type="entry name" value="E3 UBIQUITIN-PROTEIN LIGASE"/>
    <property type="match status" value="1"/>
</dbReference>
<dbReference type="InterPro" id="IPR018639">
    <property type="entry name" value="DUF2062"/>
</dbReference>
<dbReference type="EMBL" id="JADGJD010000001">
    <property type="protein sequence ID" value="KAJ3057575.1"/>
    <property type="molecule type" value="Genomic_DNA"/>
</dbReference>
<dbReference type="Proteomes" id="UP001212841">
    <property type="component" value="Unassembled WGS sequence"/>
</dbReference>
<protein>
    <recommendedName>
        <fullName evidence="2">DUF2062 domain-containing protein</fullName>
    </recommendedName>
</protein>